<dbReference type="InterPro" id="IPR000845">
    <property type="entry name" value="Nucleoside_phosphorylase_d"/>
</dbReference>
<dbReference type="RefSeq" id="XP_028487692.1">
    <property type="nucleotide sequence ID" value="XM_028633404.1"/>
</dbReference>
<dbReference type="Proteomes" id="UP000283841">
    <property type="component" value="Unassembled WGS sequence"/>
</dbReference>
<dbReference type="Pfam" id="PF00931">
    <property type="entry name" value="NB-ARC"/>
    <property type="match status" value="1"/>
</dbReference>
<accession>A0A443I1X7</accession>
<dbReference type="SMART" id="SM00028">
    <property type="entry name" value="TPR"/>
    <property type="match status" value="9"/>
</dbReference>
<dbReference type="PANTHER" id="PTHR46082:SF6">
    <property type="entry name" value="AAA+ ATPASE DOMAIN-CONTAINING PROTEIN-RELATED"/>
    <property type="match status" value="1"/>
</dbReference>
<organism evidence="5 6">
    <name type="scientific">Byssochlamys spectabilis</name>
    <name type="common">Paecilomyces variotii</name>
    <dbReference type="NCBI Taxonomy" id="264951"/>
    <lineage>
        <taxon>Eukaryota</taxon>
        <taxon>Fungi</taxon>
        <taxon>Dikarya</taxon>
        <taxon>Ascomycota</taxon>
        <taxon>Pezizomycotina</taxon>
        <taxon>Eurotiomycetes</taxon>
        <taxon>Eurotiomycetidae</taxon>
        <taxon>Eurotiales</taxon>
        <taxon>Thermoascaceae</taxon>
        <taxon>Paecilomyces</taxon>
    </lineage>
</organism>
<dbReference type="AlphaFoldDB" id="A0A443I1X7"/>
<dbReference type="EMBL" id="RCNU01000002">
    <property type="protein sequence ID" value="RWQ98047.1"/>
    <property type="molecule type" value="Genomic_DNA"/>
</dbReference>
<comment type="caution">
    <text evidence="5">The sequence shown here is derived from an EMBL/GenBank/DDBJ whole genome shotgun (WGS) entry which is preliminary data.</text>
</comment>
<dbReference type="SUPFAM" id="SSF53167">
    <property type="entry name" value="Purine and uridine phosphorylases"/>
    <property type="match status" value="1"/>
</dbReference>
<dbReference type="SUPFAM" id="SSF48452">
    <property type="entry name" value="TPR-like"/>
    <property type="match status" value="3"/>
</dbReference>
<reference evidence="5 6" key="1">
    <citation type="journal article" date="2018" name="Front. Microbiol.">
        <title>Genomic and genetic insights into a cosmopolitan fungus, Paecilomyces variotii (Eurotiales).</title>
        <authorList>
            <person name="Urquhart A.S."/>
            <person name="Mondo S.J."/>
            <person name="Makela M.R."/>
            <person name="Hane J.K."/>
            <person name="Wiebenga A."/>
            <person name="He G."/>
            <person name="Mihaltcheva S."/>
            <person name="Pangilinan J."/>
            <person name="Lipzen A."/>
            <person name="Barry K."/>
            <person name="de Vries R.P."/>
            <person name="Grigoriev I.V."/>
            <person name="Idnurm A."/>
        </authorList>
    </citation>
    <scope>NUCLEOTIDE SEQUENCE [LARGE SCALE GENOMIC DNA]</scope>
    <source>
        <strain evidence="5 6">CBS 101075</strain>
    </source>
</reference>
<feature type="domain" description="NB-ARC" evidence="2">
    <location>
        <begin position="351"/>
        <end position="509"/>
    </location>
</feature>
<dbReference type="SUPFAM" id="SSF52540">
    <property type="entry name" value="P-loop containing nucleoside triphosphate hydrolases"/>
    <property type="match status" value="1"/>
</dbReference>
<dbReference type="Gene3D" id="1.25.40.10">
    <property type="entry name" value="Tetratricopeptide repeat domain"/>
    <property type="match status" value="3"/>
</dbReference>
<feature type="repeat" description="TPR" evidence="1">
    <location>
        <begin position="808"/>
        <end position="841"/>
    </location>
</feature>
<dbReference type="STRING" id="264951.A0A443I1X7"/>
<feature type="domain" description="Nucleoside phosphorylase" evidence="3">
    <location>
        <begin position="11"/>
        <end position="291"/>
    </location>
</feature>
<dbReference type="Pfam" id="PF01048">
    <property type="entry name" value="PNP_UDP_1"/>
    <property type="match status" value="1"/>
</dbReference>
<evidence type="ECO:0000259" key="4">
    <source>
        <dbReference type="Pfam" id="PF25000"/>
    </source>
</evidence>
<dbReference type="PROSITE" id="PS50005">
    <property type="entry name" value="TPR"/>
    <property type="match status" value="3"/>
</dbReference>
<dbReference type="InterPro" id="IPR035994">
    <property type="entry name" value="Nucleoside_phosphorylase_sf"/>
</dbReference>
<feature type="repeat" description="TPR" evidence="1">
    <location>
        <begin position="976"/>
        <end position="1009"/>
    </location>
</feature>
<keyword evidence="1" id="KW-0802">TPR repeat</keyword>
<dbReference type="VEuPathDB" id="FungiDB:C8Q69DRAFT_516957"/>
<dbReference type="GeneID" id="39602681"/>
<dbReference type="PANTHER" id="PTHR46082">
    <property type="entry name" value="ATP/GTP-BINDING PROTEIN-RELATED"/>
    <property type="match status" value="1"/>
</dbReference>
<dbReference type="InterPro" id="IPR027417">
    <property type="entry name" value="P-loop_NTPase"/>
</dbReference>
<dbReference type="GO" id="GO:0043531">
    <property type="term" value="F:ADP binding"/>
    <property type="evidence" value="ECO:0007669"/>
    <property type="project" value="InterPro"/>
</dbReference>
<dbReference type="InterPro" id="IPR019734">
    <property type="entry name" value="TPR_rpt"/>
</dbReference>
<dbReference type="Pfam" id="PF25000">
    <property type="entry name" value="DUF7779"/>
    <property type="match status" value="1"/>
</dbReference>
<evidence type="ECO:0000313" key="5">
    <source>
        <dbReference type="EMBL" id="RWQ98047.1"/>
    </source>
</evidence>
<dbReference type="Pfam" id="PF13424">
    <property type="entry name" value="TPR_12"/>
    <property type="match status" value="5"/>
</dbReference>
<evidence type="ECO:0000259" key="2">
    <source>
        <dbReference type="Pfam" id="PF00931"/>
    </source>
</evidence>
<evidence type="ECO:0000313" key="6">
    <source>
        <dbReference type="Proteomes" id="UP000283841"/>
    </source>
</evidence>
<feature type="domain" description="DUF7779" evidence="4">
    <location>
        <begin position="615"/>
        <end position="701"/>
    </location>
</feature>
<protein>
    <submittedName>
        <fullName evidence="5">F-box domain protein</fullName>
    </submittedName>
</protein>
<proteinExistence type="predicted"/>
<dbReference type="GO" id="GO:0003824">
    <property type="term" value="F:catalytic activity"/>
    <property type="evidence" value="ECO:0007669"/>
    <property type="project" value="InterPro"/>
</dbReference>
<dbReference type="InterPro" id="IPR002182">
    <property type="entry name" value="NB-ARC"/>
</dbReference>
<evidence type="ECO:0000256" key="1">
    <source>
        <dbReference type="PROSITE-ProRule" id="PRU00339"/>
    </source>
</evidence>
<name>A0A443I1X7_BYSSP</name>
<keyword evidence="6" id="KW-1185">Reference proteome</keyword>
<sequence>MAGLTHDNYTVGWICALPVEMAAAKLMFDKSHPGLPRCQQSDRNSYVFGEIAGHNVVVACLPEGVYGTTSAAVVAQQMLISFPNVQFGLLVGVGGGVPSASNDIHLGDIVVSKPNDQHGGVIQYDYGKALADGKLRRTGSLNKPPQVLLTAIANVQSDHQIGKTSIPKIILNATQTSHDIRSRFSSPGPTKDQLFDILYHHQAESFDCVNCDNNRIIVRTPRDPNRPEVHYGLIASGNQVVKDSRVREHLQQEIDVLCFEMEAAGLMDHFPCLTIRGICDYADSHKNKQWQGYAALTAAAYAKELLSVIAATEVNKPSMDKESMTKDKFQVPFELTNMPAVNHFIGRGADLGHLWKALQPNASNRQKVAILHGTGGMGKTQLAIQFARVYKDAFTAIFWINGQDEYTLIQCLARITSRLQEGPANLGPIDGTKNENELKKDAQKALRWLSQDNNTHWLLIYDNIDQYSPYESAHGNDIKQGTYDIHKYLPSADHGSIIITTRLQQLAELGTISYPVSKLSFSEGVELLKRCSGYTQTCSSPPIDLSVNELAYRLDGLPLAIVLAGSFIRRTGMSLTKYLDHYDRAWRDLQAAAEPHRQYSNGNILTAWAISYHEINKRSPYATQLLYLLSFFSNNDIWYELLQNGLNIQDPPQWFSDVISNEITFSMTVKVLLDFSLVQQHFNTGGYSLHPVVQDWCEHELPRIDIDLEKSKATNWALSTVAVGYGVPRPLEKNRWILQHRLLPHANRIYQLIKYEPEAHSNNEVFSAFHNIGRLFWDHGKLKEAGEMYQRALIGRQDTLSCNHISTLDTIHNIGVLYHDRGDLKDAENTFQKALLGYQKTVGSDHAYTLGTMQNLGNIYMDAKEMDKAEDIYRKILHISETVLHLDRTFILDIIHNLGNLYWNQSKPKEAEIMYQKALSGKEDALGLDHPSTLDTIHNLGVAYYDQGKIQDAEAMYHQALAGKKKALGPEHTSILDTLYNLGRLYHNQRKLKEAEEIYQQVLNGKEKALSQDDFSIAGTAHKLGILYSQQSMFHKAEEMYQRALLTCERSLGPDHISTLDSVHSLGIFYYQQGNLEKAEYMYQKAFNGLKMKFGLNHTSTLGVINNLGVLYQEQGKVKEAKELYQQAISGWEKIFGFYHVSTLGAVHNLGDLCYSQGEAKLATEIYHRVLLGYEKLLGSNHEKTKEVLERLHSLSGYISNS</sequence>
<dbReference type="GO" id="GO:0009116">
    <property type="term" value="P:nucleoside metabolic process"/>
    <property type="evidence" value="ECO:0007669"/>
    <property type="project" value="InterPro"/>
</dbReference>
<dbReference type="InterPro" id="IPR056681">
    <property type="entry name" value="DUF7779"/>
</dbReference>
<dbReference type="InterPro" id="IPR053137">
    <property type="entry name" value="NLR-like"/>
</dbReference>
<evidence type="ECO:0000259" key="3">
    <source>
        <dbReference type="Pfam" id="PF01048"/>
    </source>
</evidence>
<dbReference type="Gene3D" id="3.40.50.300">
    <property type="entry name" value="P-loop containing nucleotide triphosphate hydrolases"/>
    <property type="match status" value="1"/>
</dbReference>
<gene>
    <name evidence="5" type="ORF">C8Q69DRAFT_516957</name>
</gene>
<dbReference type="InterPro" id="IPR011990">
    <property type="entry name" value="TPR-like_helical_dom_sf"/>
</dbReference>
<dbReference type="Gene3D" id="3.40.50.1580">
    <property type="entry name" value="Nucleoside phosphorylase domain"/>
    <property type="match status" value="1"/>
</dbReference>
<feature type="repeat" description="TPR" evidence="1">
    <location>
        <begin position="850"/>
        <end position="883"/>
    </location>
</feature>